<feature type="compositionally biased region" description="Acidic residues" evidence="3">
    <location>
        <begin position="160"/>
        <end position="184"/>
    </location>
</feature>
<evidence type="ECO:0000313" key="5">
    <source>
        <dbReference type="Proteomes" id="UP001161017"/>
    </source>
</evidence>
<evidence type="ECO:0000256" key="1">
    <source>
        <dbReference type="ARBA" id="ARBA00006524"/>
    </source>
</evidence>
<dbReference type="EMBL" id="JAPUFD010000010">
    <property type="protein sequence ID" value="MDI1489582.1"/>
    <property type="molecule type" value="Genomic_DNA"/>
</dbReference>
<accession>A0AA43QN79</accession>
<comment type="caution">
    <text evidence="4">The sequence shown here is derived from an EMBL/GenBank/DDBJ whole genome shotgun (WGS) entry which is preliminary data.</text>
</comment>
<feature type="compositionally biased region" description="Basic and acidic residues" evidence="3">
    <location>
        <begin position="188"/>
        <end position="200"/>
    </location>
</feature>
<keyword evidence="5" id="KW-1185">Reference proteome</keyword>
<dbReference type="InterPro" id="IPR019398">
    <property type="entry name" value="Pre-rRNA_process_TSR2"/>
</dbReference>
<gene>
    <name evidence="4" type="primary">TSR2</name>
    <name evidence="4" type="ORF">OHK93_000779</name>
</gene>
<feature type="region of interest" description="Disordered" evidence="3">
    <location>
        <begin position="248"/>
        <end position="287"/>
    </location>
</feature>
<dbReference type="Proteomes" id="UP001161017">
    <property type="component" value="Unassembled WGS sequence"/>
</dbReference>
<dbReference type="Pfam" id="PF10273">
    <property type="entry name" value="WGG"/>
    <property type="match status" value="1"/>
</dbReference>
<evidence type="ECO:0000313" key="4">
    <source>
        <dbReference type="EMBL" id="MDI1489582.1"/>
    </source>
</evidence>
<dbReference type="PANTHER" id="PTHR21250">
    <property type="entry name" value="PRE-RRNA-PROCESSING PROTEIN TSR2 HOMOLOG"/>
    <property type="match status" value="1"/>
</dbReference>
<feature type="compositionally biased region" description="Basic and acidic residues" evidence="3">
    <location>
        <begin position="148"/>
        <end position="159"/>
    </location>
</feature>
<sequence>MSVQPSAQASSPLARKSGGVALPPSIGKSPACIQAKIDLAIALALYSWTSLTIAVQNSFGGPDAPEKRDWFAGQISELLASESDADVDYLEEFMIGVMNDNFDVHIDDGSAEEVAAKIIGLKKLCLQGNFGMVDEMYDRWSQKQKSGREKRIAVQHIEKDDDDDEDWDSEDNDEDEDVDMEEAPELTRMPKEKVAPKTDDDGFTEVVGKKRSDPALEAKDEVRLLVHGLMKRLREALEMEPERIGGLTVGDIAGQDAVSSPPSEQYASREATPRVGASENEAPPKQGRFLDTLSSLISFPTNIPLLKSSKPSTSNEQSQRMAQENRYPSPEPGNQAHPYHNQQPQQSMPPENAPPIPHAPTALMHGSAGDANNVPQGFQYVQSYNPNEPSTPQQMAQQGLDADRGQSTDPSAKKKSKKRGPSKGYIKELAERVSRLEYPGAPQPEMQYQGMPPHDAPTYSPHMPYNTPIQARKRTHSMADGTPEYMQAADQLHYHARGPPPPPSMAVMQAPVYDLPPQTGAAIAGIAQSVLDAYFRSIHILLPILPESQASLQSGIDQAAPELRQAFFAAVHVAVRSASQPVPSAEAKSAADQCLAAQRSQSATSSAGDNLLRLQMLLFLTIADELSGPTSARGGISIALGHLSNAFLHHEQDLMDHNGPGRAITLLMRGEVQRIYESIEPLLPQMPLVHLAYLHVKILSDKATESSYASGAPIIEAALHSVNVLRNANFAASPFDHHFISLTAIALAAALANDQPSMIEGLNGLLTICTPGRVPPGWQRSIGDYIHAKMSAHGARAGQEADEGALRHLADAATGTGKQSQGKADWATVTSKGYLTVFA</sequence>
<dbReference type="GO" id="GO:0006364">
    <property type="term" value="P:rRNA processing"/>
    <property type="evidence" value="ECO:0007669"/>
    <property type="project" value="UniProtKB-KW"/>
</dbReference>
<proteinExistence type="inferred from homology"/>
<protein>
    <submittedName>
        <fullName evidence="4">rRNA accumulation- protein</fullName>
    </submittedName>
</protein>
<feature type="region of interest" description="Disordered" evidence="3">
    <location>
        <begin position="303"/>
        <end position="425"/>
    </location>
</feature>
<keyword evidence="2" id="KW-0698">rRNA processing</keyword>
<feature type="compositionally biased region" description="Polar residues" evidence="3">
    <location>
        <begin position="309"/>
        <end position="322"/>
    </location>
</feature>
<evidence type="ECO:0000256" key="3">
    <source>
        <dbReference type="SAM" id="MobiDB-lite"/>
    </source>
</evidence>
<feature type="compositionally biased region" description="Polar residues" evidence="3">
    <location>
        <begin position="257"/>
        <end position="266"/>
    </location>
</feature>
<dbReference type="AlphaFoldDB" id="A0AA43QN79"/>
<feature type="compositionally biased region" description="Polar residues" evidence="3">
    <location>
        <begin position="373"/>
        <end position="397"/>
    </location>
</feature>
<evidence type="ECO:0000256" key="2">
    <source>
        <dbReference type="ARBA" id="ARBA00022552"/>
    </source>
</evidence>
<comment type="similarity">
    <text evidence="1">Belongs to the TSR2 family.</text>
</comment>
<organism evidence="4 5">
    <name type="scientific">Ramalina farinacea</name>
    <dbReference type="NCBI Taxonomy" id="258253"/>
    <lineage>
        <taxon>Eukaryota</taxon>
        <taxon>Fungi</taxon>
        <taxon>Dikarya</taxon>
        <taxon>Ascomycota</taxon>
        <taxon>Pezizomycotina</taxon>
        <taxon>Lecanoromycetes</taxon>
        <taxon>OSLEUM clade</taxon>
        <taxon>Lecanoromycetidae</taxon>
        <taxon>Lecanorales</taxon>
        <taxon>Lecanorineae</taxon>
        <taxon>Ramalinaceae</taxon>
        <taxon>Ramalina</taxon>
    </lineage>
</organism>
<name>A0AA43QN79_9LECA</name>
<reference evidence="4" key="1">
    <citation type="journal article" date="2023" name="Genome Biol. Evol.">
        <title>First Whole Genome Sequence and Flow Cytometry Genome Size Data for the Lichen-Forming Fungus Ramalina farinacea (Ascomycota).</title>
        <authorList>
            <person name="Llewellyn T."/>
            <person name="Mian S."/>
            <person name="Hill R."/>
            <person name="Leitch I.J."/>
            <person name="Gaya E."/>
        </authorList>
    </citation>
    <scope>NUCLEOTIDE SEQUENCE</scope>
    <source>
        <strain evidence="4">LIQ254RAFAR</strain>
    </source>
</reference>
<feature type="region of interest" description="Disordered" evidence="3">
    <location>
        <begin position="148"/>
        <end position="211"/>
    </location>
</feature>